<feature type="transmembrane region" description="Helical" evidence="1">
    <location>
        <begin position="62"/>
        <end position="86"/>
    </location>
</feature>
<organism evidence="2 3">
    <name type="scientific">Desulfurispirillum indicum (strain ATCC BAA-1389 / DSM 22839 / S5)</name>
    <dbReference type="NCBI Taxonomy" id="653733"/>
    <lineage>
        <taxon>Bacteria</taxon>
        <taxon>Pseudomonadati</taxon>
        <taxon>Chrysiogenota</taxon>
        <taxon>Chrysiogenia</taxon>
        <taxon>Chrysiogenales</taxon>
        <taxon>Chrysiogenaceae</taxon>
        <taxon>Desulfurispirillum</taxon>
    </lineage>
</organism>
<dbReference type="KEGG" id="din:Selin_1436"/>
<dbReference type="EMBL" id="CP002432">
    <property type="protein sequence ID" value="ADU66170.1"/>
    <property type="molecule type" value="Genomic_DNA"/>
</dbReference>
<dbReference type="eggNOG" id="ENOG5032TNE">
    <property type="taxonomic scope" value="Bacteria"/>
</dbReference>
<dbReference type="InParanoid" id="E6W6S7"/>
<dbReference type="RefSeq" id="WP_013506051.1">
    <property type="nucleotide sequence ID" value="NC_014836.1"/>
</dbReference>
<dbReference type="STRING" id="653733.Selin_1436"/>
<sequence length="236" mass="26571">MSSSGPVIVQSSPGRSEPPKNIIDAISDIQRFSVSEVTGSLPEDFFTIANRLDMFFVGLKTALAGLIFMALLTPLSLGVIGQYIPIFGAKEPTLYDQFFAYYLMFAFTLSYAFLVAMVGKYYRGTVVKVTIRNLMAGVMVGATLKALIIFIIYHVIYFKILTPQTLSSIIAHLMKLPFISTQTGHAWYYWLLDFRPVFIQGAWLQVIGACLFIAIPMLSIAGYKYHRKKEKLYDHF</sequence>
<keyword evidence="1" id="KW-0472">Membrane</keyword>
<protein>
    <submittedName>
        <fullName evidence="2">Uncharacterized protein</fullName>
    </submittedName>
</protein>
<dbReference type="OrthoDB" id="5393855at2"/>
<feature type="transmembrane region" description="Helical" evidence="1">
    <location>
        <begin position="98"/>
        <end position="122"/>
    </location>
</feature>
<gene>
    <name evidence="2" type="ordered locus">Selin_1436</name>
</gene>
<evidence type="ECO:0000313" key="3">
    <source>
        <dbReference type="Proteomes" id="UP000002572"/>
    </source>
</evidence>
<dbReference type="Proteomes" id="UP000002572">
    <property type="component" value="Chromosome"/>
</dbReference>
<accession>E6W6S7</accession>
<name>E6W6S7_DESIS</name>
<dbReference type="HOGENOM" id="CLU_098636_0_0_0"/>
<feature type="transmembrane region" description="Helical" evidence="1">
    <location>
        <begin position="202"/>
        <end position="223"/>
    </location>
</feature>
<evidence type="ECO:0000256" key="1">
    <source>
        <dbReference type="SAM" id="Phobius"/>
    </source>
</evidence>
<proteinExistence type="predicted"/>
<keyword evidence="3" id="KW-1185">Reference proteome</keyword>
<keyword evidence="1" id="KW-1133">Transmembrane helix</keyword>
<reference evidence="2 3" key="1">
    <citation type="submission" date="2010-12" db="EMBL/GenBank/DDBJ databases">
        <title>Complete sequence of Desulfurispirillum indicum S5.</title>
        <authorList>
            <consortium name="US DOE Joint Genome Institute"/>
            <person name="Lucas S."/>
            <person name="Copeland A."/>
            <person name="Lapidus A."/>
            <person name="Cheng J.-F."/>
            <person name="Goodwin L."/>
            <person name="Pitluck S."/>
            <person name="Chertkov O."/>
            <person name="Held B."/>
            <person name="Detter J.C."/>
            <person name="Han C."/>
            <person name="Tapia R."/>
            <person name="Land M."/>
            <person name="Hauser L."/>
            <person name="Kyrpides N."/>
            <person name="Ivanova N."/>
            <person name="Mikhailova N."/>
            <person name="Haggblom M."/>
            <person name="Rauschenbach I."/>
            <person name="Bini E."/>
            <person name="Woyke T."/>
        </authorList>
    </citation>
    <scope>NUCLEOTIDE SEQUENCE [LARGE SCALE GENOMIC DNA]</scope>
    <source>
        <strain evidence="3">ATCC BAA-1389 / DSM 22839 / S5</strain>
    </source>
</reference>
<feature type="transmembrane region" description="Helical" evidence="1">
    <location>
        <begin position="134"/>
        <end position="157"/>
    </location>
</feature>
<dbReference type="AlphaFoldDB" id="E6W6S7"/>
<evidence type="ECO:0000313" key="2">
    <source>
        <dbReference type="EMBL" id="ADU66170.1"/>
    </source>
</evidence>
<keyword evidence="1" id="KW-0812">Transmembrane</keyword>